<accession>A0ABD3W1I0</accession>
<feature type="transmembrane region" description="Helical" evidence="8">
    <location>
        <begin position="1156"/>
        <end position="1176"/>
    </location>
</feature>
<dbReference type="PRINTS" id="PR01097">
    <property type="entry name" value="TRNSRECEPTRP"/>
</dbReference>
<feature type="repeat" description="ANK" evidence="6">
    <location>
        <begin position="577"/>
        <end position="609"/>
    </location>
</feature>
<sequence>MAAEIGNVAVCRELLAQTVEQQLTTQRKDNGDTVLHIACRRRDLDLAKLLVELGAPCIGVYGTMGRCIGVYGTMSCCISVSDDGHTALHIAAWEGDEPLVKYLHIMKANPNVYDKLDRSPVHIAAERGHTHIVDLLLDKFKASLSARTKDGSTLMHIASFFGHPETALAFLKKGVPLYMPNKSGALCLHAAAMKGHTSVVKALLQKGAPVDAKTKDGCTALHLAVEFCKPQVVQVLLGYGAQVECRSGKSKGETPLHIAARTKEGEKCAEMLLKSGADVNVPREDGETALHIAARHGLLKMVMALLEDGADPTLFSKAGMTPLHVAVRHCHLELAHELLHYITQTKSRIDAVMLVNQQNWEGETPVHYAAEITKNMAHNEFEDTDIMKLLLSYDGDTSIHTKLTHETPLHYCARAGNEDVLMEMVKHIGPEMVQVAVNKQAKNGWSPLLVASEQGHVEIVKILLQHHARVDVFDEAHGKAALHLAAENGHEQVADILLWHKAYVNAKSKPGITPLHLAAENGYNKLVKLLIETHGAAIDALSLAKRTPLHLAAQRGQLEVCNTLLELNADANATDKHAQTPLHLAAENDHSDVVKLFLKHRPELVTMANTNGMTTAHIAAAKGSVAVVKELMKFNKVVVTAARNKTNESTALHLAAEGGHKEVVEALLEAGASPKEENGEGMTVIHLVAKHGYVHLLESLKGKVSLRSTSKKTGLTALHVAAHYGQVEFVREMLTKVPATIKSEPSGGGDFSLKDMGAEYGLTPLHLAAQSGHEGLVRLLLNSPGVQAESATVVQGSIPLHLAAQSGHTAVVSLLLSRSTAMIHIKDKRGRTALQLASANGHLDMVALLIGQGADINSCDKNGWTALHFSAKAGYLNVVKLLVESGASPKFETKDGKVPICYAAAANHSDVLSYLMRKDHNTQHLMDDKKFVFDLMVCGKLHNNRCIEEFILLSTAPVDTAAKMSKNFRVLATKEKERSRDLILAGDYCESMATELLAIAASVNNAGQLLKSLDISGVPFLDVLIETEQKEVVAHASVQRYLTEVWMGNLGWSAWKIVMLFMVFLFVPVVWLIFSLPLKHRFNRIPIMKFMAYLVSHLYLMILYSITVAYPLDPIWKSASLIPHWYEWLLLAWLSGLLVSELTNPGDRAGLGWLKVIVLCISALGIFCHIIAFAFYDDNRLILLYVRNQFLATALLMCCVQLLDFLSFHHLFGPWAIIIRDLLKDLTRFLVILLIFMAGFTLHLAAMYQPVFKPPTPDPSLGDGVGNGVEDTVSTSPLDTFELLFFALFGLVDPNSLPALYRTPFWVITLVKIVFGIYLMVTLIVLINLLIAMMSDTYQRIQQQSDVEWKFGRAKLIRNMNKTSATPSPLNLFTKLFTYCRVAYKHRSKLCSVHAQAYIHDEDDVDALSDSKSLDLLAQSSAQWIKNVRRNTQVMPDGYIHSKHHGPTRLEDVVNWKAVVKKYLANRGVEDSFEMEEDKSTTNGGMNGTLSHSKRKIEEKF</sequence>
<keyword evidence="1" id="KW-0813">Transport</keyword>
<feature type="repeat" description="ANK" evidence="6">
    <location>
        <begin position="544"/>
        <end position="576"/>
    </location>
</feature>
<feature type="transmembrane region" description="Helical" evidence="8">
    <location>
        <begin position="1188"/>
        <end position="1208"/>
    </location>
</feature>
<dbReference type="PANTHER" id="PTHR24161:SF85">
    <property type="entry name" value="PALMITOYLTRANSFERASE HIP14"/>
    <property type="match status" value="1"/>
</dbReference>
<evidence type="ECO:0000256" key="7">
    <source>
        <dbReference type="SAM" id="MobiDB-lite"/>
    </source>
</evidence>
<feature type="repeat" description="ANK" evidence="6">
    <location>
        <begin position="510"/>
        <end position="532"/>
    </location>
</feature>
<feature type="compositionally biased region" description="Polar residues" evidence="7">
    <location>
        <begin position="1481"/>
        <end position="1491"/>
    </location>
</feature>
<keyword evidence="3 6" id="KW-0040">ANK repeat</keyword>
<protein>
    <recommendedName>
        <fullName evidence="11">Ion transport domain-containing protein</fullName>
    </recommendedName>
</protein>
<feature type="repeat" description="ANK" evidence="6">
    <location>
        <begin position="713"/>
        <end position="746"/>
    </location>
</feature>
<feature type="transmembrane region" description="Helical" evidence="8">
    <location>
        <begin position="1124"/>
        <end position="1144"/>
    </location>
</feature>
<feature type="repeat" description="ANK" evidence="6">
    <location>
        <begin position="862"/>
        <end position="894"/>
    </location>
</feature>
<dbReference type="Gene3D" id="1.25.40.20">
    <property type="entry name" value="Ankyrin repeat-containing domain"/>
    <property type="match status" value="8"/>
</dbReference>
<feature type="repeat" description="ANK" evidence="6">
    <location>
        <begin position="285"/>
        <end position="317"/>
    </location>
</feature>
<keyword evidence="8" id="KW-0812">Transmembrane</keyword>
<feature type="repeat" description="ANK" evidence="6">
    <location>
        <begin position="829"/>
        <end position="861"/>
    </location>
</feature>
<proteinExistence type="predicted"/>
<name>A0ABD3W1I0_SINWO</name>
<feature type="repeat" description="ANK" evidence="6">
    <location>
        <begin position="216"/>
        <end position="248"/>
    </location>
</feature>
<feature type="repeat" description="ANK" evidence="6">
    <location>
        <begin position="477"/>
        <end position="509"/>
    </location>
</feature>
<evidence type="ECO:0000256" key="5">
    <source>
        <dbReference type="ARBA" id="ARBA00023303"/>
    </source>
</evidence>
<feature type="repeat" description="ANK" evidence="6">
    <location>
        <begin position="760"/>
        <end position="782"/>
    </location>
</feature>
<dbReference type="Pfam" id="PF00023">
    <property type="entry name" value="Ank"/>
    <property type="match status" value="5"/>
</dbReference>
<feature type="repeat" description="ANK" evidence="6">
    <location>
        <begin position="443"/>
        <end position="475"/>
    </location>
</feature>
<dbReference type="PROSITE" id="PS50297">
    <property type="entry name" value="ANK_REP_REGION"/>
    <property type="match status" value="19"/>
</dbReference>
<keyword evidence="10" id="KW-1185">Reference proteome</keyword>
<evidence type="ECO:0000256" key="4">
    <source>
        <dbReference type="ARBA" id="ARBA00023065"/>
    </source>
</evidence>
<feature type="repeat" description="ANK" evidence="6">
    <location>
        <begin position="647"/>
        <end position="679"/>
    </location>
</feature>
<dbReference type="InterPro" id="IPR002153">
    <property type="entry name" value="TRPC_channel"/>
</dbReference>
<keyword evidence="8" id="KW-1133">Transmembrane helix</keyword>
<evidence type="ECO:0000256" key="2">
    <source>
        <dbReference type="ARBA" id="ARBA00022737"/>
    </source>
</evidence>
<evidence type="ECO:0000256" key="8">
    <source>
        <dbReference type="SAM" id="Phobius"/>
    </source>
</evidence>
<dbReference type="InterPro" id="IPR036770">
    <property type="entry name" value="Ankyrin_rpt-contain_sf"/>
</dbReference>
<comment type="caution">
    <text evidence="9">The sequence shown here is derived from an EMBL/GenBank/DDBJ whole genome shotgun (WGS) entry which is preliminary data.</text>
</comment>
<dbReference type="InterPro" id="IPR002110">
    <property type="entry name" value="Ankyrin_rpt"/>
</dbReference>
<dbReference type="SUPFAM" id="SSF48403">
    <property type="entry name" value="Ankyrin repeat"/>
    <property type="match status" value="3"/>
</dbReference>
<feature type="transmembrane region" description="Helical" evidence="8">
    <location>
        <begin position="1090"/>
        <end position="1112"/>
    </location>
</feature>
<evidence type="ECO:0000256" key="6">
    <source>
        <dbReference type="PROSITE-ProRule" id="PRU00023"/>
    </source>
</evidence>
<dbReference type="SMART" id="SM00248">
    <property type="entry name" value="ANK"/>
    <property type="match status" value="25"/>
</dbReference>
<dbReference type="PROSITE" id="PS50088">
    <property type="entry name" value="ANK_REPEAT"/>
    <property type="match status" value="19"/>
</dbReference>
<feature type="repeat" description="ANK" evidence="6">
    <location>
        <begin position="318"/>
        <end position="339"/>
    </location>
</feature>
<feature type="repeat" description="ANK" evidence="6">
    <location>
        <begin position="116"/>
        <end position="139"/>
    </location>
</feature>
<gene>
    <name evidence="9" type="ORF">ACJMK2_040592</name>
</gene>
<feature type="repeat" description="ANK" evidence="6">
    <location>
        <begin position="183"/>
        <end position="215"/>
    </location>
</feature>
<organism evidence="9 10">
    <name type="scientific">Sinanodonta woodiana</name>
    <name type="common">Chinese pond mussel</name>
    <name type="synonym">Anodonta woodiana</name>
    <dbReference type="NCBI Taxonomy" id="1069815"/>
    <lineage>
        <taxon>Eukaryota</taxon>
        <taxon>Metazoa</taxon>
        <taxon>Spiralia</taxon>
        <taxon>Lophotrochozoa</taxon>
        <taxon>Mollusca</taxon>
        <taxon>Bivalvia</taxon>
        <taxon>Autobranchia</taxon>
        <taxon>Heteroconchia</taxon>
        <taxon>Palaeoheterodonta</taxon>
        <taxon>Unionida</taxon>
        <taxon>Unionoidea</taxon>
        <taxon>Unionidae</taxon>
        <taxon>Unioninae</taxon>
        <taxon>Sinanodonta</taxon>
    </lineage>
</organism>
<feature type="transmembrane region" description="Helical" evidence="8">
    <location>
        <begin position="1229"/>
        <end position="1248"/>
    </location>
</feature>
<evidence type="ECO:0000256" key="3">
    <source>
        <dbReference type="ARBA" id="ARBA00023043"/>
    </source>
</evidence>
<dbReference type="Proteomes" id="UP001634394">
    <property type="component" value="Unassembled WGS sequence"/>
</dbReference>
<evidence type="ECO:0008006" key="11">
    <source>
        <dbReference type="Google" id="ProtNLM"/>
    </source>
</evidence>
<evidence type="ECO:0000256" key="1">
    <source>
        <dbReference type="ARBA" id="ARBA00022448"/>
    </source>
</evidence>
<reference evidence="9 10" key="1">
    <citation type="submission" date="2024-11" db="EMBL/GenBank/DDBJ databases">
        <title>Chromosome-level genome assembly of the freshwater bivalve Anodonta woodiana.</title>
        <authorList>
            <person name="Chen X."/>
        </authorList>
    </citation>
    <scope>NUCLEOTIDE SEQUENCE [LARGE SCALE GENOMIC DNA]</scope>
    <source>
        <strain evidence="9">MN2024</strain>
        <tissue evidence="9">Gills</tissue>
    </source>
</reference>
<feature type="repeat" description="ANK" evidence="6">
    <location>
        <begin position="30"/>
        <end position="55"/>
    </location>
</feature>
<feature type="transmembrane region" description="Helical" evidence="8">
    <location>
        <begin position="1057"/>
        <end position="1078"/>
    </location>
</feature>
<feature type="repeat" description="ANK" evidence="6">
    <location>
        <begin position="251"/>
        <end position="284"/>
    </location>
</feature>
<dbReference type="PRINTS" id="PR01415">
    <property type="entry name" value="ANKYRIN"/>
</dbReference>
<feature type="region of interest" description="Disordered" evidence="7">
    <location>
        <begin position="1473"/>
        <end position="1501"/>
    </location>
</feature>
<evidence type="ECO:0000313" key="10">
    <source>
        <dbReference type="Proteomes" id="UP001634394"/>
    </source>
</evidence>
<feature type="repeat" description="ANK" evidence="6">
    <location>
        <begin position="83"/>
        <end position="115"/>
    </location>
</feature>
<keyword evidence="2" id="KW-0677">Repeat</keyword>
<dbReference type="EMBL" id="JBJQND010000008">
    <property type="protein sequence ID" value="KAL3867729.1"/>
    <property type="molecule type" value="Genomic_DNA"/>
</dbReference>
<feature type="repeat" description="ANK" evidence="6">
    <location>
        <begin position="795"/>
        <end position="819"/>
    </location>
</feature>
<keyword evidence="8" id="KW-0472">Membrane</keyword>
<keyword evidence="5" id="KW-0407">Ion channel</keyword>
<dbReference type="Pfam" id="PF12796">
    <property type="entry name" value="Ank_2"/>
    <property type="match status" value="6"/>
</dbReference>
<dbReference type="PANTHER" id="PTHR24161">
    <property type="entry name" value="ANK_REP_REGION DOMAIN-CONTAINING PROTEIN-RELATED"/>
    <property type="match status" value="1"/>
</dbReference>
<dbReference type="GO" id="GO:0034220">
    <property type="term" value="P:monoatomic ion transmembrane transport"/>
    <property type="evidence" value="ECO:0007669"/>
    <property type="project" value="UniProtKB-KW"/>
</dbReference>
<feature type="transmembrane region" description="Helical" evidence="8">
    <location>
        <begin position="1305"/>
        <end position="1331"/>
    </location>
</feature>
<keyword evidence="4" id="KW-0406">Ion transport</keyword>
<evidence type="ECO:0000313" key="9">
    <source>
        <dbReference type="EMBL" id="KAL3867729.1"/>
    </source>
</evidence>